<evidence type="ECO:0000313" key="3">
    <source>
        <dbReference type="Proteomes" id="UP000274920"/>
    </source>
</evidence>
<organism evidence="2 3">
    <name type="scientific">Schaedlerella arabinosiphila</name>
    <dbReference type="NCBI Taxonomy" id="2044587"/>
    <lineage>
        <taxon>Bacteria</taxon>
        <taxon>Bacillati</taxon>
        <taxon>Bacillota</taxon>
        <taxon>Clostridia</taxon>
        <taxon>Lachnospirales</taxon>
        <taxon>Lachnospiraceae</taxon>
        <taxon>Schaedlerella</taxon>
    </lineage>
</organism>
<dbReference type="Proteomes" id="UP000474104">
    <property type="component" value="Unassembled WGS sequence"/>
</dbReference>
<comment type="caution">
    <text evidence="2">The sequence shown here is derived from an EMBL/GenBank/DDBJ whole genome shotgun (WGS) entry which is preliminary data.</text>
</comment>
<dbReference type="OrthoDB" id="1684927at2"/>
<keyword evidence="3" id="KW-1185">Reference proteome</keyword>
<reference evidence="1 4" key="2">
    <citation type="submission" date="2019-07" db="EMBL/GenBank/DDBJ databases">
        <title>Draft genome sequences of 15 bacterial species constituting the stable defined intestinal microbiota of the GM15 gnotobiotic mouse model.</title>
        <authorList>
            <person name="Elie C."/>
            <person name="Mathieu A."/>
            <person name="Saliou A."/>
            <person name="Darnaud M."/>
            <person name="Leulier F."/>
            <person name="Tamellini A."/>
        </authorList>
    </citation>
    <scope>NUCLEOTIDE SEQUENCE [LARGE SCALE GENOMIC DNA]</scope>
    <source>
        <strain evidence="4">ASF 502</strain>
        <strain evidence="1">MD300</strain>
    </source>
</reference>
<dbReference type="EMBL" id="VIRB01000139">
    <property type="protein sequence ID" value="NDO71583.1"/>
    <property type="molecule type" value="Genomic_DNA"/>
</dbReference>
<dbReference type="EMBL" id="RHJS01000002">
    <property type="protein sequence ID" value="RRK32161.1"/>
    <property type="molecule type" value="Genomic_DNA"/>
</dbReference>
<evidence type="ECO:0000313" key="4">
    <source>
        <dbReference type="Proteomes" id="UP000474104"/>
    </source>
</evidence>
<evidence type="ECO:0000313" key="1">
    <source>
        <dbReference type="EMBL" id="NDO71583.1"/>
    </source>
</evidence>
<protein>
    <submittedName>
        <fullName evidence="2">Uncharacterized protein</fullName>
    </submittedName>
</protein>
<dbReference type="AlphaFoldDB" id="N2ACA3"/>
<sequence length="156" mass="17274">MEYANLVPVVGAVLNITGSGCCNQMIVLRVGEGIVNFVIGPETQVIDSRQLRPGMRVAAFYDQSVPVPMIFPPQYHAVIVAVLGKNEQIMLNYFDGDLVAKDHSLQLNQARSTEIQTINGQNFFCDIGNRTLLVYYTVTTRSIPPQTTPRKIVVMC</sequence>
<accession>N2ACA3</accession>
<accession>A0A3R8R4Y2</accession>
<dbReference type="eggNOG" id="ENOG502ZBPT">
    <property type="taxonomic scope" value="Bacteria"/>
</dbReference>
<dbReference type="HOGENOM" id="CLU_072018_1_0_9"/>
<proteinExistence type="predicted"/>
<dbReference type="STRING" id="2044587.C824_03181"/>
<evidence type="ECO:0000313" key="2">
    <source>
        <dbReference type="EMBL" id="RRK32161.1"/>
    </source>
</evidence>
<reference evidence="2" key="1">
    <citation type="submission" date="2018-10" db="EMBL/GenBank/DDBJ databases">
        <title>Schaedlerella arabinophila gen. nov. sp. nov., isolated from the mouse intestinal tract and comparative analysis with the genome of the closely related altered Schaedler flora strain ASF502.</title>
        <authorList>
            <person name="Miyake S."/>
            <person name="Soh M."/>
            <person name="Seedorf H."/>
        </authorList>
    </citation>
    <scope>NUCLEOTIDE SEQUENCE [LARGE SCALE GENOMIC DNA]</scope>
    <source>
        <strain evidence="2">DSM 106076</strain>
    </source>
</reference>
<dbReference type="RefSeq" id="WP_004081046.1">
    <property type="nucleotide sequence ID" value="NZ_CASCYM010000029.1"/>
</dbReference>
<dbReference type="Proteomes" id="UP000274920">
    <property type="component" value="Unassembled WGS sequence"/>
</dbReference>
<gene>
    <name evidence="2" type="ORF">EBB54_12895</name>
    <name evidence="1" type="ORF">FMM80_24210</name>
</gene>
<name>N2ACA3_9FIRM</name>